<feature type="compositionally biased region" description="Low complexity" evidence="1">
    <location>
        <begin position="582"/>
        <end position="599"/>
    </location>
</feature>
<feature type="domain" description="DUF4055" evidence="2">
    <location>
        <begin position="284"/>
        <end position="421"/>
    </location>
</feature>
<accession>A0A942DX59</accession>
<evidence type="ECO:0000313" key="3">
    <source>
        <dbReference type="EMBL" id="MBS3648853.1"/>
    </source>
</evidence>
<proteinExistence type="predicted"/>
<feature type="region of interest" description="Disordered" evidence="1">
    <location>
        <begin position="575"/>
        <end position="599"/>
    </location>
</feature>
<evidence type="ECO:0000313" key="4">
    <source>
        <dbReference type="Proteomes" id="UP000680348"/>
    </source>
</evidence>
<keyword evidence="4" id="KW-1185">Reference proteome</keyword>
<comment type="caution">
    <text evidence="3">The sequence shown here is derived from an EMBL/GenBank/DDBJ whole genome shotgun (WGS) entry which is preliminary data.</text>
</comment>
<protein>
    <submittedName>
        <fullName evidence="3">DUF4055 domain-containing protein</fullName>
    </submittedName>
</protein>
<reference evidence="3" key="1">
    <citation type="submission" date="2021-04" db="EMBL/GenBank/DDBJ databases">
        <title>Pseudaminobacter soli sp. nov., isolated from paddy soil contaminated by heavy metals.</title>
        <authorList>
            <person name="Zhang K."/>
        </authorList>
    </citation>
    <scope>NUCLEOTIDE SEQUENCE</scope>
    <source>
        <strain evidence="3">19-2017</strain>
    </source>
</reference>
<sequence length="599" mass="67918">MSAHPLDNDPGLEAGTLSRLRTHRNPTTLVTYPVWAHPEVHYWAETWQMIRDCCLGEQEVKDKQDLYLPPLDEMTNKEYLDYLERAVFFNMTGRTVSALTGIVFQRRAKVSGLDKKREAGFKIPSRDNLTFDSFLKKVCRELISMGRYGVLVDMDQKPGVAGVTAFPYFTGYKAEDILDWVITKIDGKLVPTEVVLREMAEKPREFGKAREAQTIVRRLTLEWSEERGNWVYSQYVYEVDNIHTDLNTVLPEKITPTRNGAPFNRIPFRFFGALENTCEVDRSPLSDIAALNVSHYRSYAQLEHSRHYTAMPVWYAQVPAGQSERTYRVGSGTVWECAPGEKPGLLEMNGHGLNGLIAACEQKEDQISALGGRLMSGKTRAVSESDNSLRLKEGNERSILLNIVFCVNEGMSDLLKLWAHWSGQDKIDDIEVELNTEFLTDQLGARELRAVYAMYVDGVVPVTVLHHYLQKAEVVPDWMEVDQFKALLDDESEFKNQPDVIAKMKGFATAKDRVAKNQTNRQMRLTEKQVEASIAQMEEDARSTKTYEDLDAEKNEIAWEQLAISQQQADQQVEIAKENAKAKAQQAAQRPAAPKKPAG</sequence>
<evidence type="ECO:0000256" key="1">
    <source>
        <dbReference type="SAM" id="MobiDB-lite"/>
    </source>
</evidence>
<dbReference type="Pfam" id="PF13264">
    <property type="entry name" value="DUF4055"/>
    <property type="match status" value="1"/>
</dbReference>
<organism evidence="3 4">
    <name type="scientific">Pseudaminobacter soli</name>
    <name type="common">ex Zhang et al. 2022</name>
    <dbReference type="NCBI Taxonomy" id="2831468"/>
    <lineage>
        <taxon>Bacteria</taxon>
        <taxon>Pseudomonadati</taxon>
        <taxon>Pseudomonadota</taxon>
        <taxon>Alphaproteobacteria</taxon>
        <taxon>Hyphomicrobiales</taxon>
        <taxon>Phyllobacteriaceae</taxon>
        <taxon>Pseudaminobacter</taxon>
    </lineage>
</organism>
<dbReference type="EMBL" id="JAGWCR010000004">
    <property type="protein sequence ID" value="MBS3648853.1"/>
    <property type="molecule type" value="Genomic_DNA"/>
</dbReference>
<name>A0A942DX59_9HYPH</name>
<dbReference type="AlphaFoldDB" id="A0A942DX59"/>
<gene>
    <name evidence="3" type="ORF">KEU06_09565</name>
</gene>
<evidence type="ECO:0000259" key="2">
    <source>
        <dbReference type="Pfam" id="PF13264"/>
    </source>
</evidence>
<dbReference type="RefSeq" id="WP_188254415.1">
    <property type="nucleotide sequence ID" value="NZ_JABVCF010000004.1"/>
</dbReference>
<dbReference type="Proteomes" id="UP000680348">
    <property type="component" value="Unassembled WGS sequence"/>
</dbReference>
<dbReference type="InterPro" id="IPR025129">
    <property type="entry name" value="DUF4055"/>
</dbReference>